<sequence length="63" mass="6934">MLAAEILLLLLFAAIEFAVGLLFAWAFARMFQVRLSKRTRLWMATAWAVLGVIPTVLGINGGL</sequence>
<dbReference type="EMBL" id="JADPKZ010000039">
    <property type="protein sequence ID" value="MBF8377875.1"/>
    <property type="molecule type" value="Genomic_DNA"/>
</dbReference>
<keyword evidence="1" id="KW-1133">Transmembrane helix</keyword>
<comment type="caution">
    <text evidence="2">The sequence shown here is derived from an EMBL/GenBank/DDBJ whole genome shotgun (WGS) entry which is preliminary data.</text>
</comment>
<evidence type="ECO:0000256" key="1">
    <source>
        <dbReference type="SAM" id="Phobius"/>
    </source>
</evidence>
<reference evidence="2 3" key="1">
    <citation type="submission" date="2020-11" db="EMBL/GenBank/DDBJ databases">
        <title>Genomic insight of Alicyclobacillus mali FL 18 reveals a new arsenic-resistant strain, with potential in environmental biotechnology.</title>
        <authorList>
            <person name="Fiorentino G."/>
            <person name="Gallo G."/>
            <person name="Aulitto M."/>
        </authorList>
    </citation>
    <scope>NUCLEOTIDE SEQUENCE [LARGE SCALE GENOMIC DNA]</scope>
    <source>
        <strain evidence="2 3">FL 18</strain>
    </source>
</reference>
<keyword evidence="3" id="KW-1185">Reference proteome</keyword>
<evidence type="ECO:0000313" key="3">
    <source>
        <dbReference type="Proteomes" id="UP000642910"/>
    </source>
</evidence>
<dbReference type="RefSeq" id="WP_195867612.1">
    <property type="nucleotide sequence ID" value="NZ_JADPKZ010000039.1"/>
</dbReference>
<evidence type="ECO:0000313" key="2">
    <source>
        <dbReference type="EMBL" id="MBF8377875.1"/>
    </source>
</evidence>
<feature type="transmembrane region" description="Helical" evidence="1">
    <location>
        <begin position="6"/>
        <end position="28"/>
    </location>
</feature>
<dbReference type="Proteomes" id="UP000642910">
    <property type="component" value="Unassembled WGS sequence"/>
</dbReference>
<organism evidence="2 3">
    <name type="scientific">Alicyclobacillus mali</name>
    <name type="common">ex Roth et al. 2021</name>
    <dbReference type="NCBI Taxonomy" id="1123961"/>
    <lineage>
        <taxon>Bacteria</taxon>
        <taxon>Bacillati</taxon>
        <taxon>Bacillota</taxon>
        <taxon>Bacilli</taxon>
        <taxon>Bacillales</taxon>
        <taxon>Alicyclobacillaceae</taxon>
        <taxon>Alicyclobacillus</taxon>
    </lineage>
</organism>
<keyword evidence="1" id="KW-0472">Membrane</keyword>
<gene>
    <name evidence="2" type="ORF">IW967_08355</name>
</gene>
<protein>
    <submittedName>
        <fullName evidence="2">Uncharacterized protein</fullName>
    </submittedName>
</protein>
<proteinExistence type="predicted"/>
<name>A0ABS0F3I8_9BACL</name>
<keyword evidence="1" id="KW-0812">Transmembrane</keyword>
<accession>A0ABS0F3I8</accession>
<feature type="transmembrane region" description="Helical" evidence="1">
    <location>
        <begin position="40"/>
        <end position="59"/>
    </location>
</feature>